<evidence type="ECO:0008006" key="9">
    <source>
        <dbReference type="Google" id="ProtNLM"/>
    </source>
</evidence>
<organism evidence="7 8">
    <name type="scientific">Ziziphus jujuba var. spinosa</name>
    <dbReference type="NCBI Taxonomy" id="714518"/>
    <lineage>
        <taxon>Eukaryota</taxon>
        <taxon>Viridiplantae</taxon>
        <taxon>Streptophyta</taxon>
        <taxon>Embryophyta</taxon>
        <taxon>Tracheophyta</taxon>
        <taxon>Spermatophyta</taxon>
        <taxon>Magnoliopsida</taxon>
        <taxon>eudicotyledons</taxon>
        <taxon>Gunneridae</taxon>
        <taxon>Pentapetalae</taxon>
        <taxon>rosids</taxon>
        <taxon>fabids</taxon>
        <taxon>Rosales</taxon>
        <taxon>Rhamnaceae</taxon>
        <taxon>Paliureae</taxon>
        <taxon>Ziziphus</taxon>
    </lineage>
</organism>
<comment type="similarity">
    <text evidence="1">Belongs to the cytochrome P450 family.</text>
</comment>
<name>A0A978UBE0_ZIZJJ</name>
<feature type="transmembrane region" description="Helical" evidence="6">
    <location>
        <begin position="323"/>
        <end position="342"/>
    </location>
</feature>
<evidence type="ECO:0000256" key="5">
    <source>
        <dbReference type="PIRSR" id="PIRSR602401-1"/>
    </source>
</evidence>
<dbReference type="InterPro" id="IPR017972">
    <property type="entry name" value="Cyt_P450_CS"/>
</dbReference>
<reference evidence="7" key="1">
    <citation type="journal article" date="2021" name="Front. Plant Sci.">
        <title>Chromosome-Scale Genome Assembly for Chinese Sour Jujube and Insights Into Its Genome Evolution and Domestication Signature.</title>
        <authorList>
            <person name="Shen L.-Y."/>
            <person name="Luo H."/>
            <person name="Wang X.-L."/>
            <person name="Wang X.-M."/>
            <person name="Qiu X.-J."/>
            <person name="Liu H."/>
            <person name="Zhou S.-S."/>
            <person name="Jia K.-H."/>
            <person name="Nie S."/>
            <person name="Bao Y.-T."/>
            <person name="Zhang R.-G."/>
            <person name="Yun Q.-Z."/>
            <person name="Chai Y.-H."/>
            <person name="Lu J.-Y."/>
            <person name="Li Y."/>
            <person name="Zhao S.-W."/>
            <person name="Mao J.-F."/>
            <person name="Jia S.-G."/>
            <person name="Mao Y.-M."/>
        </authorList>
    </citation>
    <scope>NUCLEOTIDE SEQUENCE</scope>
    <source>
        <strain evidence="7">AT0</strain>
        <tissue evidence="7">Leaf</tissue>
    </source>
</reference>
<evidence type="ECO:0000256" key="1">
    <source>
        <dbReference type="ARBA" id="ARBA00010617"/>
    </source>
</evidence>
<dbReference type="InterPro" id="IPR001128">
    <property type="entry name" value="Cyt_P450"/>
</dbReference>
<dbReference type="SUPFAM" id="SSF48264">
    <property type="entry name" value="Cytochrome P450"/>
    <property type="match status" value="2"/>
</dbReference>
<dbReference type="AlphaFoldDB" id="A0A978UBE0"/>
<dbReference type="Gene3D" id="1.10.630.10">
    <property type="entry name" value="Cytochrome P450"/>
    <property type="match status" value="2"/>
</dbReference>
<dbReference type="GO" id="GO:0004497">
    <property type="term" value="F:monooxygenase activity"/>
    <property type="evidence" value="ECO:0007669"/>
    <property type="project" value="InterPro"/>
</dbReference>
<dbReference type="Pfam" id="PF00067">
    <property type="entry name" value="p450"/>
    <property type="match status" value="2"/>
</dbReference>
<accession>A0A978UBE0</accession>
<evidence type="ECO:0000256" key="2">
    <source>
        <dbReference type="ARBA" id="ARBA00022723"/>
    </source>
</evidence>
<gene>
    <name evidence="7" type="ORF">FEM48_Zijuj12G0052900</name>
</gene>
<dbReference type="CDD" id="cd11073">
    <property type="entry name" value="CYP76-like"/>
    <property type="match status" value="1"/>
</dbReference>
<keyword evidence="4 5" id="KW-0408">Iron</keyword>
<evidence type="ECO:0000313" key="8">
    <source>
        <dbReference type="Proteomes" id="UP000813462"/>
    </source>
</evidence>
<keyword evidence="6" id="KW-0812">Transmembrane</keyword>
<evidence type="ECO:0000256" key="3">
    <source>
        <dbReference type="ARBA" id="ARBA00023002"/>
    </source>
</evidence>
<dbReference type="InterPro" id="IPR002401">
    <property type="entry name" value="Cyt_P450_E_grp-I"/>
</dbReference>
<dbReference type="PROSITE" id="PS00086">
    <property type="entry name" value="CYTOCHROME_P450"/>
    <property type="match status" value="1"/>
</dbReference>
<dbReference type="PANTHER" id="PTHR47950:SF14">
    <property type="entry name" value="CYTOCHROME P450 76A2-LIKE ISOFORM X1"/>
    <property type="match status" value="1"/>
</dbReference>
<dbReference type="Proteomes" id="UP000813462">
    <property type="component" value="Unassembled WGS sequence"/>
</dbReference>
<evidence type="ECO:0000256" key="4">
    <source>
        <dbReference type="ARBA" id="ARBA00023004"/>
    </source>
</evidence>
<dbReference type="FunFam" id="1.10.630.10:FF:000007">
    <property type="entry name" value="Cytochrome P450 76C4"/>
    <property type="match status" value="1"/>
</dbReference>
<keyword evidence="3" id="KW-0560">Oxidoreductase</keyword>
<keyword evidence="5" id="KW-0349">Heme</keyword>
<dbReference type="GO" id="GO:0005506">
    <property type="term" value="F:iron ion binding"/>
    <property type="evidence" value="ECO:0007669"/>
    <property type="project" value="InterPro"/>
</dbReference>
<dbReference type="GO" id="GO:0020037">
    <property type="term" value="F:heme binding"/>
    <property type="evidence" value="ECO:0007669"/>
    <property type="project" value="InterPro"/>
</dbReference>
<evidence type="ECO:0000313" key="7">
    <source>
        <dbReference type="EMBL" id="KAH7512083.1"/>
    </source>
</evidence>
<dbReference type="InterPro" id="IPR036396">
    <property type="entry name" value="Cyt_P450_sf"/>
</dbReference>
<dbReference type="PANTHER" id="PTHR47950">
    <property type="entry name" value="CYTOCHROME P450, FAMILY 76, SUBFAMILY C, POLYPEPTIDE 5-RELATED"/>
    <property type="match status" value="1"/>
</dbReference>
<sequence length="824" mass="94623">MEYYEVAGLTIAILLWVARVIVTERRRRRLEAVGQLPPGPRWWPVVGNIFQLGWAPHESFAKLAQKHGPIMTLWLGSMSTVVISSNEVARDMFKNHDVVLAGRKIYEAMKGDHGNEGSLITAQYGPHWRMLRRLCTTEFFVTSRLDAMRGVRSRCIDRMVQFVEHASSSASNTTNTAIDVGRYFFLMAFNLIGNLMFSKDLLDPKSERGAKFFYHANKVMELAGKPNVADFLPVLRWLDPQGIRRNTQFHVDRAFEIAGEFIKDRMESMEEVTTLEHQEKRKDFLDVLLEFRGNGVEEPSSFSSRTINVIVFLKFLGMQMERWWDFLVSFILLSPLVILLLHRRRKTSGNGRLPPGPPGWPILGNLFDLGSEPHKTLAQLRHKYGQVIWLRLGVRNTMVILSAKSAAEFFKNHDLSFAERTVTENSRVHDYHKSSLALAPYGTFWRVLRRLMTVEMLVTKRINDSASVRRKCVDDMLFWIEDEASKLRESEGVHVARFVFLMTFNLLGNLMLSKDLLDPKSNKGSEFFKAMTSLMEWNGHANLADFFPCLRRLDPQGLRKNMERDLGKALEIASKFIEERINERESRKEKRKDFLEVLLEFEGNGKDEPDRISGRDLNIFVLEIFLAGSETTSSAVEWALTELLCNPESMNKAKAELAQVVRPDRKVEESDIENLPYLQAVVKETLRLHPPIPFLIPRKAMRDTNFMGYFIPKNTQVFVNACAIGRDPDVWVDPLCFKPERFLDSKIDYKGQHFELIPFGAGRRMCAGVPLAHRILHLVLGSLLHHFDWELDGSVTPETMDMKDILGITSRKLKPLHAVPRKCT</sequence>
<dbReference type="EMBL" id="JAEACU010000012">
    <property type="protein sequence ID" value="KAH7512083.1"/>
    <property type="molecule type" value="Genomic_DNA"/>
</dbReference>
<proteinExistence type="inferred from homology"/>
<keyword evidence="6" id="KW-0472">Membrane</keyword>
<feature type="binding site" description="axial binding residue" evidence="5">
    <location>
        <position position="766"/>
    </location>
    <ligand>
        <name>heme</name>
        <dbReference type="ChEBI" id="CHEBI:30413"/>
    </ligand>
    <ligandPart>
        <name>Fe</name>
        <dbReference type="ChEBI" id="CHEBI:18248"/>
    </ligandPart>
</feature>
<keyword evidence="6" id="KW-1133">Transmembrane helix</keyword>
<keyword evidence="2 5" id="KW-0479">Metal-binding</keyword>
<dbReference type="PRINTS" id="PR00385">
    <property type="entry name" value="P450"/>
</dbReference>
<comment type="cofactor">
    <cofactor evidence="5">
        <name>heme</name>
        <dbReference type="ChEBI" id="CHEBI:30413"/>
    </cofactor>
</comment>
<dbReference type="GO" id="GO:0016705">
    <property type="term" value="F:oxidoreductase activity, acting on paired donors, with incorporation or reduction of molecular oxygen"/>
    <property type="evidence" value="ECO:0007669"/>
    <property type="project" value="InterPro"/>
</dbReference>
<evidence type="ECO:0000256" key="6">
    <source>
        <dbReference type="SAM" id="Phobius"/>
    </source>
</evidence>
<feature type="transmembrane region" description="Helical" evidence="6">
    <location>
        <begin position="6"/>
        <end position="22"/>
    </location>
</feature>
<dbReference type="PRINTS" id="PR00463">
    <property type="entry name" value="EP450I"/>
</dbReference>
<comment type="caution">
    <text evidence="7">The sequence shown here is derived from an EMBL/GenBank/DDBJ whole genome shotgun (WGS) entry which is preliminary data.</text>
</comment>
<protein>
    <recommendedName>
        <fullName evidence="9">Cytochrome P450 76A2-like</fullName>
    </recommendedName>
</protein>